<evidence type="ECO:0000256" key="3">
    <source>
        <dbReference type="ARBA" id="ARBA00022475"/>
    </source>
</evidence>
<dbReference type="GO" id="GO:0005524">
    <property type="term" value="F:ATP binding"/>
    <property type="evidence" value="ECO:0007669"/>
    <property type="project" value="UniProtKB-KW"/>
</dbReference>
<evidence type="ECO:0000256" key="1">
    <source>
        <dbReference type="ARBA" id="ARBA00004651"/>
    </source>
</evidence>
<dbReference type="AlphaFoldDB" id="E1QIE9"/>
<evidence type="ECO:0000313" key="14">
    <source>
        <dbReference type="EMBL" id="ADK85466.1"/>
    </source>
</evidence>
<evidence type="ECO:0000256" key="6">
    <source>
        <dbReference type="ARBA" id="ARBA00022840"/>
    </source>
</evidence>
<dbReference type="InterPro" id="IPR011527">
    <property type="entry name" value="ABC1_TM_dom"/>
</dbReference>
<keyword evidence="3" id="KW-1003">Cell membrane</keyword>
<comment type="subcellular location">
    <subcellularLocation>
        <location evidence="1">Cell membrane</location>
        <topology evidence="1">Multi-pass membrane protein</topology>
    </subcellularLocation>
</comment>
<dbReference type="Pfam" id="PF00005">
    <property type="entry name" value="ABC_tran"/>
    <property type="match status" value="1"/>
</dbReference>
<evidence type="ECO:0000256" key="2">
    <source>
        <dbReference type="ARBA" id="ARBA00022448"/>
    </source>
</evidence>
<dbReference type="HOGENOM" id="CLU_000604_84_3_7"/>
<dbReference type="STRING" id="644282.Deba_2101"/>
<evidence type="ECO:0000313" key="15">
    <source>
        <dbReference type="Proteomes" id="UP000009047"/>
    </source>
</evidence>
<accession>E1QIE9</accession>
<evidence type="ECO:0000259" key="13">
    <source>
        <dbReference type="PROSITE" id="PS50929"/>
    </source>
</evidence>
<dbReference type="Proteomes" id="UP000009047">
    <property type="component" value="Chromosome"/>
</dbReference>
<evidence type="ECO:0000256" key="10">
    <source>
        <dbReference type="ARBA" id="ARBA00023136"/>
    </source>
</evidence>
<dbReference type="InterPro" id="IPR039421">
    <property type="entry name" value="Type_1_exporter"/>
</dbReference>
<organism evidence="14 15">
    <name type="scientific">Desulfarculus baarsii (strain ATCC 33931 / DSM 2075 / LMG 7858 / VKM B-1802 / 2st14)</name>
    <dbReference type="NCBI Taxonomy" id="644282"/>
    <lineage>
        <taxon>Bacteria</taxon>
        <taxon>Pseudomonadati</taxon>
        <taxon>Thermodesulfobacteriota</taxon>
        <taxon>Desulfarculia</taxon>
        <taxon>Desulfarculales</taxon>
        <taxon>Desulfarculaceae</taxon>
        <taxon>Desulfarculus</taxon>
    </lineage>
</organism>
<keyword evidence="7" id="KW-1278">Translocase</keyword>
<feature type="transmembrane region" description="Helical" evidence="11">
    <location>
        <begin position="63"/>
        <end position="81"/>
    </location>
</feature>
<feature type="transmembrane region" description="Helical" evidence="11">
    <location>
        <begin position="251"/>
        <end position="273"/>
    </location>
</feature>
<reference evidence="14 15" key="1">
    <citation type="journal article" date="2010" name="Stand. Genomic Sci.">
        <title>Complete genome sequence of Desulfarculus baarsii type strain (2st14).</title>
        <authorList>
            <person name="Sun H."/>
            <person name="Spring S."/>
            <person name="Lapidus A."/>
            <person name="Davenport K."/>
            <person name="Del Rio T.G."/>
            <person name="Tice H."/>
            <person name="Nolan M."/>
            <person name="Copeland A."/>
            <person name="Cheng J.F."/>
            <person name="Lucas S."/>
            <person name="Tapia R."/>
            <person name="Goodwin L."/>
            <person name="Pitluck S."/>
            <person name="Ivanova N."/>
            <person name="Pagani I."/>
            <person name="Mavromatis K."/>
            <person name="Ovchinnikova G."/>
            <person name="Pati A."/>
            <person name="Chen A."/>
            <person name="Palaniappan K."/>
            <person name="Hauser L."/>
            <person name="Chang Y.J."/>
            <person name="Jeffries C.D."/>
            <person name="Detter J.C."/>
            <person name="Han C."/>
            <person name="Rohde M."/>
            <person name="Brambilla E."/>
            <person name="Goker M."/>
            <person name="Woyke T."/>
            <person name="Bristow J."/>
            <person name="Eisen J.A."/>
            <person name="Markowitz V."/>
            <person name="Hugenholtz P."/>
            <person name="Kyrpides N.C."/>
            <person name="Klenk H.P."/>
            <person name="Land M."/>
        </authorList>
    </citation>
    <scope>NUCLEOTIDE SEQUENCE [LARGE SCALE GENOMIC DNA]</scope>
    <source>
        <strain evidence="15">ATCC 33931 / DSM 2075 / LMG 7858 / VKM B-1802 / 2st14</strain>
    </source>
</reference>
<dbReference type="EMBL" id="CP002085">
    <property type="protein sequence ID" value="ADK85466.1"/>
    <property type="molecule type" value="Genomic_DNA"/>
</dbReference>
<keyword evidence="4 11" id="KW-0812">Transmembrane</keyword>
<keyword evidence="9" id="KW-0445">Lipid transport</keyword>
<dbReference type="SMART" id="SM00382">
    <property type="entry name" value="AAA"/>
    <property type="match status" value="1"/>
</dbReference>
<feature type="transmembrane region" description="Helical" evidence="11">
    <location>
        <begin position="167"/>
        <end position="184"/>
    </location>
</feature>
<dbReference type="InterPro" id="IPR017871">
    <property type="entry name" value="ABC_transporter-like_CS"/>
</dbReference>
<protein>
    <submittedName>
        <fullName evidence="14">Lipid A ABC exporter, fused ATPase and inner membrane subunits MsbA</fullName>
    </submittedName>
</protein>
<dbReference type="OrthoDB" id="9772049at2"/>
<keyword evidence="10 11" id="KW-0472">Membrane</keyword>
<feature type="transmembrane region" description="Helical" evidence="11">
    <location>
        <begin position="135"/>
        <end position="161"/>
    </location>
</feature>
<dbReference type="PANTHER" id="PTHR43394:SF1">
    <property type="entry name" value="ATP-BINDING CASSETTE SUB-FAMILY B MEMBER 10, MITOCHONDRIAL"/>
    <property type="match status" value="1"/>
</dbReference>
<dbReference type="GO" id="GO:0005886">
    <property type="term" value="C:plasma membrane"/>
    <property type="evidence" value="ECO:0007669"/>
    <property type="project" value="UniProtKB-SubCell"/>
</dbReference>
<dbReference type="Pfam" id="PF00664">
    <property type="entry name" value="ABC_membrane"/>
    <property type="match status" value="1"/>
</dbReference>
<dbReference type="InterPro" id="IPR036640">
    <property type="entry name" value="ABC1_TM_sf"/>
</dbReference>
<dbReference type="InterPro" id="IPR027417">
    <property type="entry name" value="P-loop_NTPase"/>
</dbReference>
<feature type="domain" description="ABC transporter" evidence="12">
    <location>
        <begin position="345"/>
        <end position="580"/>
    </location>
</feature>
<dbReference type="InterPro" id="IPR003439">
    <property type="entry name" value="ABC_transporter-like_ATP-bd"/>
</dbReference>
<evidence type="ECO:0000256" key="4">
    <source>
        <dbReference type="ARBA" id="ARBA00022692"/>
    </source>
</evidence>
<dbReference type="Gene3D" id="3.40.50.300">
    <property type="entry name" value="P-loop containing nucleotide triphosphate hydrolases"/>
    <property type="match status" value="1"/>
</dbReference>
<dbReference type="SUPFAM" id="SSF90123">
    <property type="entry name" value="ABC transporter transmembrane region"/>
    <property type="match status" value="1"/>
</dbReference>
<evidence type="ECO:0000256" key="9">
    <source>
        <dbReference type="ARBA" id="ARBA00023055"/>
    </source>
</evidence>
<gene>
    <name evidence="14" type="ordered locus">Deba_2101</name>
</gene>
<dbReference type="InterPro" id="IPR011917">
    <property type="entry name" value="ABC_transpr_lipidA"/>
</dbReference>
<name>E1QIE9_DESB2</name>
<keyword evidence="5" id="KW-0547">Nucleotide-binding</keyword>
<feature type="transmembrane region" description="Helical" evidence="11">
    <location>
        <begin position="26"/>
        <end position="48"/>
    </location>
</feature>
<dbReference type="SUPFAM" id="SSF52540">
    <property type="entry name" value="P-loop containing nucleoside triphosphate hydrolases"/>
    <property type="match status" value="1"/>
</dbReference>
<dbReference type="Gene3D" id="1.20.1560.10">
    <property type="entry name" value="ABC transporter type 1, transmembrane domain"/>
    <property type="match status" value="1"/>
</dbReference>
<evidence type="ECO:0000259" key="12">
    <source>
        <dbReference type="PROSITE" id="PS50893"/>
    </source>
</evidence>
<dbReference type="FunFam" id="3.40.50.300:FF:000287">
    <property type="entry name" value="Multidrug ABC transporter ATP-binding protein"/>
    <property type="match status" value="1"/>
</dbReference>
<dbReference type="InterPro" id="IPR003593">
    <property type="entry name" value="AAA+_ATPase"/>
</dbReference>
<sequence length="597" mass="66269">MSKKTTAREEAKLYSRLLARVKPYKYRLVFSMFLMAVAAGTQGALAWLVKDLSDGIFMEKNQWMLYMVPVVVIVLYAVKGLSSYGQTYMMSYVGNRIVTEFRVELYTHLQRMPLGYFDRVATGELMSRITNDVNLIQGAVSNVVTGVFKDLFTAVALIAVVIYRDPMLSIVALGVFPVCVIPLVKLGRRLRSISTSSQETMADVNVLLHETIGGARIVKGFCREDHEARRFTREAYRLFDLRMKDVSTRAISSPLMEFLGGLAIAGIIFYGGWQVISGQSTPGTFFSFLTALIMLYEPVKRMSNLNNEIQNGLAAAERVYQVLDTEPEIVDAPDAIQLPPMSRAVELKDVHFAYSAEKGEVLKGVSLLVPKGQAVALVGTSGGGKTTLVNLLPRFYEVTSGAVLIDDLDIRRVTMRSLRRQISIVTQQTILFNDTVRENIAYGRPEASDEEIVEAARAAYALDFIERMPQKFDTRIGEAGVMLSGGERQRLSIARAILADRPILILDEATSSLDTESELYVQKALENLMRGRTTFVIAHRLSTVQRADRIVVVSGGKIVEEGRHEELLANGGLYCKLHRMQFQIDSGLEGLESAGDA</sequence>
<keyword evidence="6" id="KW-0067">ATP-binding</keyword>
<dbReference type="KEGG" id="dbr:Deba_2101"/>
<dbReference type="GO" id="GO:0016887">
    <property type="term" value="F:ATP hydrolysis activity"/>
    <property type="evidence" value="ECO:0007669"/>
    <property type="project" value="InterPro"/>
</dbReference>
<evidence type="ECO:0000256" key="11">
    <source>
        <dbReference type="SAM" id="Phobius"/>
    </source>
</evidence>
<dbReference type="eggNOG" id="COG1132">
    <property type="taxonomic scope" value="Bacteria"/>
</dbReference>
<dbReference type="PROSITE" id="PS50893">
    <property type="entry name" value="ABC_TRANSPORTER_2"/>
    <property type="match status" value="1"/>
</dbReference>
<dbReference type="PROSITE" id="PS00211">
    <property type="entry name" value="ABC_TRANSPORTER_1"/>
    <property type="match status" value="1"/>
</dbReference>
<evidence type="ECO:0000256" key="5">
    <source>
        <dbReference type="ARBA" id="ARBA00022741"/>
    </source>
</evidence>
<evidence type="ECO:0000256" key="7">
    <source>
        <dbReference type="ARBA" id="ARBA00022967"/>
    </source>
</evidence>
<dbReference type="GO" id="GO:0034040">
    <property type="term" value="F:ATPase-coupled lipid transmembrane transporter activity"/>
    <property type="evidence" value="ECO:0007669"/>
    <property type="project" value="InterPro"/>
</dbReference>
<keyword evidence="15" id="KW-1185">Reference proteome</keyword>
<proteinExistence type="predicted"/>
<keyword evidence="8 11" id="KW-1133">Transmembrane helix</keyword>
<dbReference type="CDD" id="cd18552">
    <property type="entry name" value="ABC_6TM_MsbA_like"/>
    <property type="match status" value="1"/>
</dbReference>
<feature type="domain" description="ABC transmembrane type-1" evidence="13">
    <location>
        <begin position="29"/>
        <end position="311"/>
    </location>
</feature>
<dbReference type="NCBIfam" id="TIGR02203">
    <property type="entry name" value="MsbA_lipidA"/>
    <property type="match status" value="1"/>
</dbReference>
<keyword evidence="2" id="KW-0813">Transport</keyword>
<dbReference type="RefSeq" id="WP_013258907.1">
    <property type="nucleotide sequence ID" value="NC_014365.1"/>
</dbReference>
<dbReference type="GO" id="GO:0015421">
    <property type="term" value="F:ABC-type oligopeptide transporter activity"/>
    <property type="evidence" value="ECO:0007669"/>
    <property type="project" value="TreeGrafter"/>
</dbReference>
<dbReference type="PANTHER" id="PTHR43394">
    <property type="entry name" value="ATP-DEPENDENT PERMEASE MDL1, MITOCHONDRIAL"/>
    <property type="match status" value="1"/>
</dbReference>
<evidence type="ECO:0000256" key="8">
    <source>
        <dbReference type="ARBA" id="ARBA00022989"/>
    </source>
</evidence>
<dbReference type="PROSITE" id="PS50929">
    <property type="entry name" value="ABC_TM1F"/>
    <property type="match status" value="1"/>
</dbReference>